<name>A0AAE3AI00_9FIRM</name>
<protein>
    <submittedName>
        <fullName evidence="5">Transketolase family protein</fullName>
    </submittedName>
</protein>
<dbReference type="RefSeq" id="WP_308448220.1">
    <property type="nucleotide sequence ID" value="NZ_JAJEQC010000001.1"/>
</dbReference>
<comment type="caution">
    <text evidence="5">The sequence shown here is derived from an EMBL/GenBank/DDBJ whole genome shotgun (WGS) entry which is preliminary data.</text>
</comment>
<reference evidence="5" key="1">
    <citation type="submission" date="2021-10" db="EMBL/GenBank/DDBJ databases">
        <title>Anaerobic single-cell dispensing facilitates the cultivation of human gut bacteria.</title>
        <authorList>
            <person name="Afrizal A."/>
        </authorList>
    </citation>
    <scope>NUCLEOTIDE SEQUENCE</scope>
    <source>
        <strain evidence="5">CLA-AA-H250</strain>
    </source>
</reference>
<dbReference type="Pfam" id="PF02780">
    <property type="entry name" value="Transketolase_C"/>
    <property type="match status" value="1"/>
</dbReference>
<dbReference type="Pfam" id="PF02779">
    <property type="entry name" value="Transket_pyr"/>
    <property type="match status" value="1"/>
</dbReference>
<dbReference type="FunFam" id="3.40.50.970:FF:000129">
    <property type="entry name" value="Transketolase"/>
    <property type="match status" value="1"/>
</dbReference>
<dbReference type="InterPro" id="IPR051157">
    <property type="entry name" value="PDH/Transketolase"/>
</dbReference>
<dbReference type="InterPro" id="IPR005475">
    <property type="entry name" value="Transketolase-like_Pyr-bd"/>
</dbReference>
<evidence type="ECO:0000256" key="3">
    <source>
        <dbReference type="ARBA" id="ARBA00023052"/>
    </source>
</evidence>
<comment type="cofactor">
    <cofactor evidence="1">
        <name>thiamine diphosphate</name>
        <dbReference type="ChEBI" id="CHEBI:58937"/>
    </cofactor>
</comment>
<dbReference type="SMART" id="SM00861">
    <property type="entry name" value="Transket_pyr"/>
    <property type="match status" value="1"/>
</dbReference>
<dbReference type="SUPFAM" id="SSF52922">
    <property type="entry name" value="TK C-terminal domain-like"/>
    <property type="match status" value="1"/>
</dbReference>
<feature type="domain" description="Transketolase-like pyrimidine-binding" evidence="4">
    <location>
        <begin position="4"/>
        <end position="168"/>
    </location>
</feature>
<dbReference type="EMBL" id="JAJEQC010000001">
    <property type="protein sequence ID" value="MCC2135581.1"/>
    <property type="molecule type" value="Genomic_DNA"/>
</dbReference>
<evidence type="ECO:0000259" key="4">
    <source>
        <dbReference type="SMART" id="SM00861"/>
    </source>
</evidence>
<dbReference type="Gene3D" id="3.40.50.920">
    <property type="match status" value="1"/>
</dbReference>
<evidence type="ECO:0000256" key="1">
    <source>
        <dbReference type="ARBA" id="ARBA00001964"/>
    </source>
</evidence>
<dbReference type="InterPro" id="IPR029061">
    <property type="entry name" value="THDP-binding"/>
</dbReference>
<evidence type="ECO:0000313" key="5">
    <source>
        <dbReference type="EMBL" id="MCC2135581.1"/>
    </source>
</evidence>
<dbReference type="SUPFAM" id="SSF52518">
    <property type="entry name" value="Thiamin diphosphate-binding fold (THDP-binding)"/>
    <property type="match status" value="1"/>
</dbReference>
<dbReference type="PANTHER" id="PTHR43825:SF1">
    <property type="entry name" value="TRANSKETOLASE-LIKE PYRIMIDINE-BINDING DOMAIN-CONTAINING PROTEIN"/>
    <property type="match status" value="1"/>
</dbReference>
<keyword evidence="3" id="KW-0786">Thiamine pyrophosphate</keyword>
<dbReference type="CDD" id="cd07033">
    <property type="entry name" value="TPP_PYR_DXS_TK_like"/>
    <property type="match status" value="1"/>
</dbReference>
<dbReference type="InterPro" id="IPR009014">
    <property type="entry name" value="Transketo_C/PFOR_II"/>
</dbReference>
<comment type="similarity">
    <text evidence="2">Belongs to the transketolase family.</text>
</comment>
<dbReference type="Proteomes" id="UP001199424">
    <property type="component" value="Unassembled WGS sequence"/>
</dbReference>
<evidence type="ECO:0000313" key="6">
    <source>
        <dbReference type="Proteomes" id="UP001199424"/>
    </source>
</evidence>
<gene>
    <name evidence="5" type="ORF">LKD31_00920</name>
</gene>
<sequence>MSQLPIRIIFGKEIIRLAEEYGYYAVCADTKCCSFEDFGDIYPERQISIGIAEQNLIGVASGLASCGHKVVLATYSVFATMRACEQLRTYICHPKQDVIVMGTHAGLQTGSEGVSHTAIEDIAILRALPNMTIIQPSDAVSARVLARKALEFHGPLYVRLPFDAVEDINDEATYHVEIGKANWVKRRGKDVTLIATGIMLDRTVKAAKALEARGVNAQIMEIHTLKPIDREAVITAAGETGAIVTVEDHSVIGGLGGAVAEVLATNLPVSMRMIGIQDCFARSGDAEALYEANHMTAADIVAAAEELVERKKIR</sequence>
<proteinExistence type="inferred from homology"/>
<dbReference type="InterPro" id="IPR033248">
    <property type="entry name" value="Transketolase_C"/>
</dbReference>
<organism evidence="5 6">
    <name type="scientific">Hominenteromicrobium mulieris</name>
    <dbReference type="NCBI Taxonomy" id="2885357"/>
    <lineage>
        <taxon>Bacteria</taxon>
        <taxon>Bacillati</taxon>
        <taxon>Bacillota</taxon>
        <taxon>Clostridia</taxon>
        <taxon>Eubacteriales</taxon>
        <taxon>Oscillospiraceae</taxon>
        <taxon>Hominenteromicrobium</taxon>
    </lineage>
</organism>
<dbReference type="AlphaFoldDB" id="A0AAE3AI00"/>
<dbReference type="PANTHER" id="PTHR43825">
    <property type="entry name" value="PYRUVATE DEHYDROGENASE E1 COMPONENT"/>
    <property type="match status" value="1"/>
</dbReference>
<evidence type="ECO:0000256" key="2">
    <source>
        <dbReference type="ARBA" id="ARBA00007131"/>
    </source>
</evidence>
<dbReference type="Gene3D" id="3.40.50.970">
    <property type="match status" value="1"/>
</dbReference>
<keyword evidence="6" id="KW-1185">Reference proteome</keyword>
<accession>A0AAE3AI00</accession>